<dbReference type="RefSeq" id="WP_344711997.1">
    <property type="nucleotide sequence ID" value="NZ_BAAAWH010000001.1"/>
</dbReference>
<name>A0ABV5SZ26_9MICO</name>
<dbReference type="InterPro" id="IPR006521">
    <property type="entry name" value="Tail_protein_I"/>
</dbReference>
<dbReference type="Proteomes" id="UP001589611">
    <property type="component" value="Unassembled WGS sequence"/>
</dbReference>
<proteinExistence type="predicted"/>
<dbReference type="InterPro" id="IPR011748">
    <property type="entry name" value="Unchr_phage_tail-like"/>
</dbReference>
<dbReference type="NCBIfam" id="TIGR02242">
    <property type="entry name" value="tail_TIGR02242"/>
    <property type="match status" value="1"/>
</dbReference>
<organism evidence="1 2">
    <name type="scientific">Microbacterium terregens</name>
    <dbReference type="NCBI Taxonomy" id="69363"/>
    <lineage>
        <taxon>Bacteria</taxon>
        <taxon>Bacillati</taxon>
        <taxon>Actinomycetota</taxon>
        <taxon>Actinomycetes</taxon>
        <taxon>Micrococcales</taxon>
        <taxon>Microbacteriaceae</taxon>
        <taxon>Microbacterium</taxon>
    </lineage>
</organism>
<dbReference type="EMBL" id="JBHMBE010000003">
    <property type="protein sequence ID" value="MFB9645600.1"/>
    <property type="molecule type" value="Genomic_DNA"/>
</dbReference>
<sequence>MRGIVSRLGSPAPMITRLPAILQEDEFLNRALPAFDDAIAPVFATLDNLEAYVRPEYAPLDFLEWLGGWVDVAVDEEWTEAQRRRIVADAARLHRRVGTVDGIRDTLQLAAGPAATVEIAESGGTSWSTEPGASLPGSDEAVVVITITVPDGDPADLARRFERVAASVVPAYLPTHLSVLVTAGGA</sequence>
<comment type="caution">
    <text evidence="1">The sequence shown here is derived from an EMBL/GenBank/DDBJ whole genome shotgun (WGS) entry which is preliminary data.</text>
</comment>
<dbReference type="Pfam" id="PF09684">
    <property type="entry name" value="Tail_P2_I"/>
    <property type="match status" value="1"/>
</dbReference>
<keyword evidence="2" id="KW-1185">Reference proteome</keyword>
<evidence type="ECO:0000313" key="2">
    <source>
        <dbReference type="Proteomes" id="UP001589611"/>
    </source>
</evidence>
<gene>
    <name evidence="1" type="ORF">ACFFPJ_07300</name>
</gene>
<evidence type="ECO:0000313" key="1">
    <source>
        <dbReference type="EMBL" id="MFB9645600.1"/>
    </source>
</evidence>
<accession>A0ABV5SZ26</accession>
<protein>
    <submittedName>
        <fullName evidence="1">Phage tail protein</fullName>
    </submittedName>
</protein>
<reference evidence="1 2" key="1">
    <citation type="submission" date="2024-09" db="EMBL/GenBank/DDBJ databases">
        <authorList>
            <person name="Sun Q."/>
            <person name="Mori K."/>
        </authorList>
    </citation>
    <scope>NUCLEOTIDE SEQUENCE [LARGE SCALE GENOMIC DNA]</scope>
    <source>
        <strain evidence="1 2">JCM 1342</strain>
    </source>
</reference>